<organism evidence="1 2">
    <name type="scientific">Klebsiella michiganensis</name>
    <dbReference type="NCBI Taxonomy" id="1134687"/>
    <lineage>
        <taxon>Bacteria</taxon>
        <taxon>Pseudomonadati</taxon>
        <taxon>Pseudomonadota</taxon>
        <taxon>Gammaproteobacteria</taxon>
        <taxon>Enterobacterales</taxon>
        <taxon>Enterobacteriaceae</taxon>
        <taxon>Klebsiella/Raoultella group</taxon>
        <taxon>Klebsiella</taxon>
    </lineage>
</organism>
<evidence type="ECO:0000313" key="1">
    <source>
        <dbReference type="EMBL" id="MDH0967312.1"/>
    </source>
</evidence>
<reference evidence="1" key="1">
    <citation type="submission" date="2022-09" db="EMBL/GenBank/DDBJ databases">
        <title>Intensive care unit water sources are persistently colonized with multi-drug resistant bacteria and are the site of extensive horizontal gene transfer of antibiotic resistance genes.</title>
        <authorList>
            <person name="Diorio-Toth L."/>
        </authorList>
    </citation>
    <scope>NUCLEOTIDE SEQUENCE</scope>
    <source>
        <strain evidence="1">GD03918</strain>
    </source>
</reference>
<dbReference type="Proteomes" id="UP001159937">
    <property type="component" value="Unassembled WGS sequence"/>
</dbReference>
<dbReference type="EMBL" id="JAOCBF010000090">
    <property type="protein sequence ID" value="MDH0967312.1"/>
    <property type="molecule type" value="Genomic_DNA"/>
</dbReference>
<gene>
    <name evidence="1" type="ORF">N5C89_31220</name>
</gene>
<dbReference type="AlphaFoldDB" id="A0AAJ1KYS1"/>
<proteinExistence type="predicted"/>
<protein>
    <submittedName>
        <fullName evidence="1">Uncharacterized protein</fullName>
    </submittedName>
</protein>
<comment type="caution">
    <text evidence="1">The sequence shown here is derived from an EMBL/GenBank/DDBJ whole genome shotgun (WGS) entry which is preliminary data.</text>
</comment>
<accession>A0AAJ1KYS1</accession>
<name>A0AAJ1KYS1_9ENTR</name>
<evidence type="ECO:0000313" key="2">
    <source>
        <dbReference type="Proteomes" id="UP001159937"/>
    </source>
</evidence>
<dbReference type="RefSeq" id="WP_279945173.1">
    <property type="nucleotide sequence ID" value="NZ_JAOCBF010000090.1"/>
</dbReference>
<sequence>MNEQQVNALIAALTEQTAAQREQTEAINRLAESNMALCDVIIQSLAGEEDVQTEPQTYLSGKPRG</sequence>